<dbReference type="RefSeq" id="WP_035634004.1">
    <property type="nucleotide sequence ID" value="NZ_CP017479.1"/>
</dbReference>
<name>A0AAC9I3T0_9FLAO</name>
<dbReference type="Proteomes" id="UP000175968">
    <property type="component" value="Chromosome"/>
</dbReference>
<evidence type="ECO:0000313" key="1">
    <source>
        <dbReference type="EMBL" id="AOW10359.1"/>
    </source>
</evidence>
<accession>A0AAC9I3T0</accession>
<dbReference type="EMBL" id="CP017479">
    <property type="protein sequence ID" value="AOW10359.1"/>
    <property type="molecule type" value="Genomic_DNA"/>
</dbReference>
<dbReference type="KEGG" id="fgl:EM308_13075"/>
<proteinExistence type="predicted"/>
<dbReference type="AlphaFoldDB" id="A0AAC9I3T0"/>
<sequence length="331" mass="39146">MRGFESYTVLKNNIRDSKQIYDITFHLYQAEELRLKPELEELGNRNISFKTSVGLIEHSHKALHDRLISLYPFKLRQLILINTITALEVFLTDVILEIFKRDIRPFKINEPITFQRNYLLSLSSIDNLKEEIIVKDFRNLTSGGLAQIVKYYLKNFDIDIKNLGINFNEIEEIHTRRHLFVHRNGIIDNDYVNKYPEYNLKASQQLKLTHEYLLFALEKLSQFATSINKALLLKFPEINRKPIYYNGTKEFNKELKNIMLDISVLSDSYDVTDYFNNLETPYRKFSDYIVKIITYDNSCLLFITGKQGEISSFYKHINENKFLKLNKTILI</sequence>
<evidence type="ECO:0008006" key="3">
    <source>
        <dbReference type="Google" id="ProtNLM"/>
    </source>
</evidence>
<organism evidence="1 2">
    <name type="scientific">Flavobacterium gilvum</name>
    <dbReference type="NCBI Taxonomy" id="1492737"/>
    <lineage>
        <taxon>Bacteria</taxon>
        <taxon>Pseudomonadati</taxon>
        <taxon>Bacteroidota</taxon>
        <taxon>Flavobacteriia</taxon>
        <taxon>Flavobacteriales</taxon>
        <taxon>Flavobacteriaceae</taxon>
        <taxon>Flavobacterium</taxon>
    </lineage>
</organism>
<evidence type="ECO:0000313" key="2">
    <source>
        <dbReference type="Proteomes" id="UP000175968"/>
    </source>
</evidence>
<keyword evidence="2" id="KW-1185">Reference proteome</keyword>
<gene>
    <name evidence="1" type="ORF">EM308_13075</name>
</gene>
<reference evidence="1 2" key="1">
    <citation type="submission" date="2016-10" db="EMBL/GenBank/DDBJ databases">
        <title>Flavobacterium gilvum sp. nov., isolated from stream water.</title>
        <authorList>
            <person name="Shin S.-K."/>
            <person name="Cho Y.-J."/>
            <person name="Yi H."/>
        </authorList>
    </citation>
    <scope>NUCLEOTIDE SEQUENCE [LARGE SCALE GENOMIC DNA]</scope>
    <source>
        <strain evidence="1 2">EM1308</strain>
    </source>
</reference>
<protein>
    <recommendedName>
        <fullName evidence="3">RiboL-PSP-HEPN domain-containing protein</fullName>
    </recommendedName>
</protein>